<evidence type="ECO:0000259" key="4">
    <source>
        <dbReference type="PROSITE" id="PS50043"/>
    </source>
</evidence>
<keyword evidence="3" id="KW-0804">Transcription</keyword>
<dbReference type="Pfam" id="PF00196">
    <property type="entry name" value="GerE"/>
    <property type="match status" value="1"/>
</dbReference>
<feature type="domain" description="HTH luxR-type" evidence="4">
    <location>
        <begin position="19"/>
        <end position="84"/>
    </location>
</feature>
<evidence type="ECO:0000256" key="1">
    <source>
        <dbReference type="ARBA" id="ARBA00023015"/>
    </source>
</evidence>
<keyword evidence="1" id="KW-0805">Transcription regulation</keyword>
<evidence type="ECO:0000313" key="6">
    <source>
        <dbReference type="Proteomes" id="UP000475666"/>
    </source>
</evidence>
<dbReference type="PROSITE" id="PS50043">
    <property type="entry name" value="HTH_LUXR_2"/>
    <property type="match status" value="1"/>
</dbReference>
<dbReference type="InterPro" id="IPR016032">
    <property type="entry name" value="Sig_transdc_resp-reg_C-effctor"/>
</dbReference>
<reference evidence="5 6" key="1">
    <citation type="submission" date="2020-01" db="EMBL/GenBank/DDBJ databases">
        <title>Insect and environment-associated Actinomycetes.</title>
        <authorList>
            <person name="Currrie C."/>
            <person name="Chevrette M."/>
            <person name="Carlson C."/>
            <person name="Stubbendieck R."/>
            <person name="Wendt-Pienkowski E."/>
        </authorList>
    </citation>
    <scope>NUCLEOTIDE SEQUENCE [LARGE SCALE GENOMIC DNA]</scope>
    <source>
        <strain evidence="5 6">SID7739</strain>
    </source>
</reference>
<organism evidence="5 6">
    <name type="scientific">Streptomyces rubrogriseus</name>
    <dbReference type="NCBI Taxonomy" id="194673"/>
    <lineage>
        <taxon>Bacteria</taxon>
        <taxon>Bacillati</taxon>
        <taxon>Actinomycetota</taxon>
        <taxon>Actinomycetes</taxon>
        <taxon>Kitasatosporales</taxon>
        <taxon>Streptomycetaceae</taxon>
        <taxon>Streptomyces</taxon>
        <taxon>Streptomyces violaceoruber group</taxon>
    </lineage>
</organism>
<dbReference type="Gene3D" id="1.10.10.10">
    <property type="entry name" value="Winged helix-like DNA-binding domain superfamily/Winged helix DNA-binding domain"/>
    <property type="match status" value="1"/>
</dbReference>
<protein>
    <submittedName>
        <fullName evidence="5">Response regulator transcription factor</fullName>
    </submittedName>
</protein>
<dbReference type="AlphaFoldDB" id="A0A6G3TQ45"/>
<dbReference type="Proteomes" id="UP000475666">
    <property type="component" value="Unassembled WGS sequence"/>
</dbReference>
<evidence type="ECO:0000256" key="3">
    <source>
        <dbReference type="ARBA" id="ARBA00023163"/>
    </source>
</evidence>
<dbReference type="SMART" id="SM00421">
    <property type="entry name" value="HTH_LUXR"/>
    <property type="match status" value="1"/>
</dbReference>
<dbReference type="PANTHER" id="PTHR43214">
    <property type="entry name" value="TWO-COMPONENT RESPONSE REGULATOR"/>
    <property type="match status" value="1"/>
</dbReference>
<dbReference type="PANTHER" id="PTHR43214:SF24">
    <property type="entry name" value="TRANSCRIPTIONAL REGULATORY PROTEIN NARL-RELATED"/>
    <property type="match status" value="1"/>
</dbReference>
<dbReference type="GO" id="GO:0003677">
    <property type="term" value="F:DNA binding"/>
    <property type="evidence" value="ECO:0007669"/>
    <property type="project" value="UniProtKB-KW"/>
</dbReference>
<dbReference type="InterPro" id="IPR000792">
    <property type="entry name" value="Tscrpt_reg_LuxR_C"/>
</dbReference>
<dbReference type="PRINTS" id="PR00038">
    <property type="entry name" value="HTHLUXR"/>
</dbReference>
<dbReference type="InterPro" id="IPR036388">
    <property type="entry name" value="WH-like_DNA-bd_sf"/>
</dbReference>
<dbReference type="GO" id="GO:0006355">
    <property type="term" value="P:regulation of DNA-templated transcription"/>
    <property type="evidence" value="ECO:0007669"/>
    <property type="project" value="InterPro"/>
</dbReference>
<accession>A0A6G3TQ45</accession>
<proteinExistence type="predicted"/>
<dbReference type="CDD" id="cd06170">
    <property type="entry name" value="LuxR_C_like"/>
    <property type="match status" value="1"/>
</dbReference>
<dbReference type="SUPFAM" id="SSF46894">
    <property type="entry name" value="C-terminal effector domain of the bipartite response regulators"/>
    <property type="match status" value="1"/>
</dbReference>
<evidence type="ECO:0000256" key="2">
    <source>
        <dbReference type="ARBA" id="ARBA00023125"/>
    </source>
</evidence>
<sequence>MPASMTRTVLNRLKVLEAQRSRAPKLNPREVDVLQLVAEGLSTAEVASHLNYSERTIKNVLHEVITRLNLRNRTQAVAWAIRSGQL</sequence>
<name>A0A6G3TQ45_9ACTN</name>
<dbReference type="EMBL" id="JAAGMQ010001082">
    <property type="protein sequence ID" value="NEC38646.1"/>
    <property type="molecule type" value="Genomic_DNA"/>
</dbReference>
<comment type="caution">
    <text evidence="5">The sequence shown here is derived from an EMBL/GenBank/DDBJ whole genome shotgun (WGS) entry which is preliminary data.</text>
</comment>
<keyword evidence="2" id="KW-0238">DNA-binding</keyword>
<dbReference type="InterPro" id="IPR039420">
    <property type="entry name" value="WalR-like"/>
</dbReference>
<gene>
    <name evidence="5" type="ORF">G3I66_36575</name>
</gene>
<evidence type="ECO:0000313" key="5">
    <source>
        <dbReference type="EMBL" id="NEC38646.1"/>
    </source>
</evidence>